<evidence type="ECO:0000313" key="6">
    <source>
        <dbReference type="EMBL" id="RKP38342.1"/>
    </source>
</evidence>
<keyword evidence="2" id="KW-0442">Lipid degradation</keyword>
<dbReference type="Pfam" id="PF11815">
    <property type="entry name" value="DUF3336"/>
    <property type="match status" value="1"/>
</dbReference>
<feature type="non-terminal residue" evidence="6">
    <location>
        <position position="1"/>
    </location>
</feature>
<evidence type="ECO:0000256" key="2">
    <source>
        <dbReference type="ARBA" id="ARBA00022963"/>
    </source>
</evidence>
<dbReference type="Pfam" id="PF01734">
    <property type="entry name" value="Patatin"/>
    <property type="match status" value="1"/>
</dbReference>
<keyword evidence="7" id="KW-1185">Reference proteome</keyword>
<dbReference type="InterPro" id="IPR016035">
    <property type="entry name" value="Acyl_Trfase/lysoPLipase"/>
</dbReference>
<dbReference type="GO" id="GO:0016740">
    <property type="term" value="F:transferase activity"/>
    <property type="evidence" value="ECO:0007669"/>
    <property type="project" value="UniProtKB-KW"/>
</dbReference>
<dbReference type="PROSITE" id="PS51635">
    <property type="entry name" value="PNPLA"/>
    <property type="match status" value="1"/>
</dbReference>
<feature type="non-terminal residue" evidence="6">
    <location>
        <position position="509"/>
    </location>
</feature>
<sequence>LWAEVLRYWGHLFVSKLGRPSPKQVALHRLETATNYDEWYQHAAELDRLRGRDTWRRNPVSRRYDHRLIYARLEHLCEIDLTQDLSSMVFLLRSGLVRNLGGINEPQLFLPAYSGTKLLIEEYTYRIINILQFIRQTTVGPAVIPRHLQASFFYDTRQSYGRTVLILNGGSTFGLCHLGVAKALWESNLLPRIMYGTAVGALIGALLCCHDDTELPALFSTQTIDLSAFRRVERRGHVVRKLGRFLKFGYLMNVRVLEECIRDNIGDMTFEEAYLKTGRILNIMVSPHRRFESAQLLNYLAAPNVVIWSAACASTAKLGLFEQVNLRVKDPAGHITTWTPPMALLIPTGSLGDGASRDGFDPTVLSDFEQPYARLAELFNVNHSIISDASPQQHLPFVFSPHHREPGPSCFGKLVRLLTGEIRHRLTQLYQLRLLPVALEGFMTVKAPNTITLSPSFQLTDFYNMYAYPTPSSLPYWILKGEQAAWPDIRLIHNRCAIEFTLDKALDQL</sequence>
<proteinExistence type="predicted"/>
<dbReference type="GO" id="GO:0016042">
    <property type="term" value="P:lipid catabolic process"/>
    <property type="evidence" value="ECO:0007669"/>
    <property type="project" value="UniProtKB-KW"/>
</dbReference>
<dbReference type="STRING" id="215637.A0A4P9ZZF6"/>
<dbReference type="Gene3D" id="3.40.1090.10">
    <property type="entry name" value="Cytosolic phospholipase A2 catalytic domain"/>
    <property type="match status" value="1"/>
</dbReference>
<keyword evidence="1 6" id="KW-0378">Hydrolase</keyword>
<keyword evidence="3" id="KW-0443">Lipid metabolism</keyword>
<evidence type="ECO:0000256" key="1">
    <source>
        <dbReference type="ARBA" id="ARBA00022801"/>
    </source>
</evidence>
<feature type="domain" description="PNPLA" evidence="5">
    <location>
        <begin position="165"/>
        <end position="346"/>
    </location>
</feature>
<gene>
    <name evidence="6" type="ORF">BJ085DRAFT_4911</name>
</gene>
<dbReference type="InterPro" id="IPR002641">
    <property type="entry name" value="PNPLA_dom"/>
</dbReference>
<dbReference type="Proteomes" id="UP000268162">
    <property type="component" value="Unassembled WGS sequence"/>
</dbReference>
<dbReference type="AlphaFoldDB" id="A0A4P9ZZF6"/>
<name>A0A4P9ZZF6_9FUNG</name>
<dbReference type="InterPro" id="IPR021771">
    <property type="entry name" value="Triacylglycerol_lipase_N"/>
</dbReference>
<dbReference type="PANTHER" id="PTHR14226">
    <property type="entry name" value="NEUROPATHY TARGET ESTERASE/SWISS CHEESE D.MELANOGASTER"/>
    <property type="match status" value="1"/>
</dbReference>
<dbReference type="PANTHER" id="PTHR14226:SF44">
    <property type="entry name" value="TRIACYLGLYCEROL LIPASE 3"/>
    <property type="match status" value="1"/>
</dbReference>
<evidence type="ECO:0000256" key="3">
    <source>
        <dbReference type="ARBA" id="ARBA00023098"/>
    </source>
</evidence>
<evidence type="ECO:0000313" key="7">
    <source>
        <dbReference type="Proteomes" id="UP000268162"/>
    </source>
</evidence>
<reference evidence="7" key="1">
    <citation type="journal article" date="2018" name="Nat. Microbiol.">
        <title>Leveraging single-cell genomics to expand the fungal tree of life.</title>
        <authorList>
            <person name="Ahrendt S.R."/>
            <person name="Quandt C.A."/>
            <person name="Ciobanu D."/>
            <person name="Clum A."/>
            <person name="Salamov A."/>
            <person name="Andreopoulos B."/>
            <person name="Cheng J.F."/>
            <person name="Woyke T."/>
            <person name="Pelin A."/>
            <person name="Henrissat B."/>
            <person name="Reynolds N.K."/>
            <person name="Benny G.L."/>
            <person name="Smith M.E."/>
            <person name="James T.Y."/>
            <person name="Grigoriev I.V."/>
        </authorList>
    </citation>
    <scope>NUCLEOTIDE SEQUENCE [LARGE SCALE GENOMIC DNA]</scope>
    <source>
        <strain evidence="7">RSA 468</strain>
    </source>
</reference>
<evidence type="ECO:0000259" key="5">
    <source>
        <dbReference type="PROSITE" id="PS51635"/>
    </source>
</evidence>
<organism evidence="6 7">
    <name type="scientific">Dimargaris cristalligena</name>
    <dbReference type="NCBI Taxonomy" id="215637"/>
    <lineage>
        <taxon>Eukaryota</taxon>
        <taxon>Fungi</taxon>
        <taxon>Fungi incertae sedis</taxon>
        <taxon>Zoopagomycota</taxon>
        <taxon>Kickxellomycotina</taxon>
        <taxon>Dimargaritomycetes</taxon>
        <taxon>Dimargaritales</taxon>
        <taxon>Dimargaritaceae</taxon>
        <taxon>Dimargaris</taxon>
    </lineage>
</organism>
<dbReference type="GO" id="GO:0004806">
    <property type="term" value="F:triacylglycerol lipase activity"/>
    <property type="evidence" value="ECO:0007669"/>
    <property type="project" value="InterPro"/>
</dbReference>
<keyword evidence="6" id="KW-0808">Transferase</keyword>
<protein>
    <submittedName>
        <fullName evidence="6">Acyl transferase/acyl hydrolase/lysophospholipase</fullName>
    </submittedName>
</protein>
<comment type="caution">
    <text evidence="4">Lacks conserved residue(s) required for the propagation of feature annotation.</text>
</comment>
<dbReference type="GO" id="GO:0006641">
    <property type="term" value="P:triglyceride metabolic process"/>
    <property type="evidence" value="ECO:0007669"/>
    <property type="project" value="UniProtKB-ARBA"/>
</dbReference>
<evidence type="ECO:0000256" key="4">
    <source>
        <dbReference type="PROSITE-ProRule" id="PRU01161"/>
    </source>
</evidence>
<dbReference type="SUPFAM" id="SSF52151">
    <property type="entry name" value="FabD/lysophospholipase-like"/>
    <property type="match status" value="1"/>
</dbReference>
<accession>A0A4P9ZZF6</accession>
<dbReference type="EMBL" id="ML002378">
    <property type="protein sequence ID" value="RKP38342.1"/>
    <property type="molecule type" value="Genomic_DNA"/>
</dbReference>
<dbReference type="InterPro" id="IPR050301">
    <property type="entry name" value="NTE"/>
</dbReference>